<dbReference type="Gene3D" id="1.10.10.60">
    <property type="entry name" value="Homeodomain-like"/>
    <property type="match status" value="1"/>
</dbReference>
<sequence>MKGSTGDKSGAGDKGGASNNRRAEYAALTRQAIIDAARKLFSSNGFFATRVEDIAAEARVAPATVYAVGGGKHGLLHTLIQQWTTAPVIASTYAHVAVLTDAEAILRATASGTREVRAEWGDVMRVVLATAPHDARAAQALAEATDVYRKGFVRTARRLADIDGLRQGTDLDLAVDVLWFYFGYASYFTCVDENGWSLERAEQWLLDQARAALL</sequence>
<dbReference type="Proteomes" id="UP000190539">
    <property type="component" value="Unassembled WGS sequence"/>
</dbReference>
<dbReference type="Pfam" id="PF00440">
    <property type="entry name" value="TetR_N"/>
    <property type="match status" value="1"/>
</dbReference>
<gene>
    <name evidence="4" type="ORF">B1H18_28295</name>
</gene>
<dbReference type="Gene3D" id="1.10.357.10">
    <property type="entry name" value="Tetracycline Repressor, domain 2"/>
    <property type="match status" value="1"/>
</dbReference>
<keyword evidence="5" id="KW-1185">Reference proteome</keyword>
<organism evidence="4 5">
    <name type="scientific">Streptomyces tsukubensis</name>
    <dbReference type="NCBI Taxonomy" id="83656"/>
    <lineage>
        <taxon>Bacteria</taxon>
        <taxon>Bacillati</taxon>
        <taxon>Actinomycetota</taxon>
        <taxon>Actinomycetes</taxon>
        <taxon>Kitasatosporales</taxon>
        <taxon>Streptomycetaceae</taxon>
        <taxon>Streptomyces</taxon>
    </lineage>
</organism>
<dbReference type="GO" id="GO:0003700">
    <property type="term" value="F:DNA-binding transcription factor activity"/>
    <property type="evidence" value="ECO:0007669"/>
    <property type="project" value="TreeGrafter"/>
</dbReference>
<keyword evidence="1 2" id="KW-0238">DNA-binding</keyword>
<dbReference type="InterPro" id="IPR009057">
    <property type="entry name" value="Homeodomain-like_sf"/>
</dbReference>
<evidence type="ECO:0000256" key="1">
    <source>
        <dbReference type="ARBA" id="ARBA00023125"/>
    </source>
</evidence>
<evidence type="ECO:0000256" key="2">
    <source>
        <dbReference type="PROSITE-ProRule" id="PRU00335"/>
    </source>
</evidence>
<dbReference type="STRING" id="83656.B1H18_28295"/>
<accession>A0A1V4A1A8</accession>
<dbReference type="PANTHER" id="PTHR30055:SF226">
    <property type="entry name" value="HTH-TYPE TRANSCRIPTIONAL REGULATOR PKSA"/>
    <property type="match status" value="1"/>
</dbReference>
<evidence type="ECO:0000313" key="5">
    <source>
        <dbReference type="Proteomes" id="UP000190539"/>
    </source>
</evidence>
<dbReference type="EMBL" id="MVFC01000034">
    <property type="protein sequence ID" value="OON72912.1"/>
    <property type="molecule type" value="Genomic_DNA"/>
</dbReference>
<proteinExistence type="predicted"/>
<dbReference type="AlphaFoldDB" id="A0A1V4A1A8"/>
<feature type="domain" description="HTH tetR-type" evidence="3">
    <location>
        <begin position="27"/>
        <end position="87"/>
    </location>
</feature>
<name>A0A1V4A1A8_9ACTN</name>
<evidence type="ECO:0000259" key="3">
    <source>
        <dbReference type="PROSITE" id="PS50977"/>
    </source>
</evidence>
<dbReference type="RefSeq" id="WP_077972763.1">
    <property type="nucleotide sequence ID" value="NZ_CP045178.1"/>
</dbReference>
<dbReference type="InterPro" id="IPR001647">
    <property type="entry name" value="HTH_TetR"/>
</dbReference>
<protein>
    <submittedName>
        <fullName evidence="4">TetR family transcriptional regulator</fullName>
    </submittedName>
</protein>
<dbReference type="SUPFAM" id="SSF46689">
    <property type="entry name" value="Homeodomain-like"/>
    <property type="match status" value="1"/>
</dbReference>
<dbReference type="OrthoDB" id="4823039at2"/>
<dbReference type="PROSITE" id="PS50977">
    <property type="entry name" value="HTH_TETR_2"/>
    <property type="match status" value="1"/>
</dbReference>
<feature type="DNA-binding region" description="H-T-H motif" evidence="2">
    <location>
        <begin position="50"/>
        <end position="69"/>
    </location>
</feature>
<dbReference type="InterPro" id="IPR050109">
    <property type="entry name" value="HTH-type_TetR-like_transc_reg"/>
</dbReference>
<dbReference type="PRINTS" id="PR00455">
    <property type="entry name" value="HTHTETR"/>
</dbReference>
<dbReference type="GO" id="GO:0000976">
    <property type="term" value="F:transcription cis-regulatory region binding"/>
    <property type="evidence" value="ECO:0007669"/>
    <property type="project" value="TreeGrafter"/>
</dbReference>
<evidence type="ECO:0000313" key="4">
    <source>
        <dbReference type="EMBL" id="OON72912.1"/>
    </source>
</evidence>
<reference evidence="4 5" key="1">
    <citation type="submission" date="2017-02" db="EMBL/GenBank/DDBJ databases">
        <title>Draft Genome Sequence of Streptomyces tsukubaensis F601, a Producer of the immunosuppressant tacrolimus FK506.</title>
        <authorList>
            <person name="Zong G."/>
            <person name="Zhong C."/>
            <person name="Fu J."/>
            <person name="Qin R."/>
            <person name="Cao G."/>
        </authorList>
    </citation>
    <scope>NUCLEOTIDE SEQUENCE [LARGE SCALE GENOMIC DNA]</scope>
    <source>
        <strain evidence="4 5">F601</strain>
    </source>
</reference>
<comment type="caution">
    <text evidence="4">The sequence shown here is derived from an EMBL/GenBank/DDBJ whole genome shotgun (WGS) entry which is preliminary data.</text>
</comment>
<dbReference type="PANTHER" id="PTHR30055">
    <property type="entry name" value="HTH-TYPE TRANSCRIPTIONAL REGULATOR RUTR"/>
    <property type="match status" value="1"/>
</dbReference>